<dbReference type="OrthoDB" id="8908641at2"/>
<evidence type="ECO:0000313" key="2">
    <source>
        <dbReference type="Proteomes" id="UP000194161"/>
    </source>
</evidence>
<evidence type="ECO:0008006" key="3">
    <source>
        <dbReference type="Google" id="ProtNLM"/>
    </source>
</evidence>
<dbReference type="Proteomes" id="UP000194161">
    <property type="component" value="Chromosome"/>
</dbReference>
<gene>
    <name evidence="1" type="ORF">CAL15_03650</name>
</gene>
<proteinExistence type="predicted"/>
<name>A0A1W6Z9N1_9BORD</name>
<reference evidence="1 2" key="1">
    <citation type="submission" date="2017-05" db="EMBL/GenBank/DDBJ databases">
        <title>Complete and WGS of Bordetella genogroups.</title>
        <authorList>
            <person name="Spilker T."/>
            <person name="LiPuma J."/>
        </authorList>
    </citation>
    <scope>NUCLEOTIDE SEQUENCE [LARGE SCALE GENOMIC DNA]</scope>
    <source>
        <strain evidence="1 2">AU7206</strain>
    </source>
</reference>
<dbReference type="AlphaFoldDB" id="A0A1W6Z9N1"/>
<organism evidence="1 2">
    <name type="scientific">Bordetella genomosp. 13</name>
    <dbReference type="NCBI Taxonomy" id="463040"/>
    <lineage>
        <taxon>Bacteria</taxon>
        <taxon>Pseudomonadati</taxon>
        <taxon>Pseudomonadota</taxon>
        <taxon>Betaproteobacteria</taxon>
        <taxon>Burkholderiales</taxon>
        <taxon>Alcaligenaceae</taxon>
        <taxon>Bordetella</taxon>
    </lineage>
</organism>
<dbReference type="KEGG" id="bgm:CAL15_03650"/>
<evidence type="ECO:0000313" key="1">
    <source>
        <dbReference type="EMBL" id="ARP93554.1"/>
    </source>
</evidence>
<dbReference type="Pfam" id="PF09474">
    <property type="entry name" value="Type_III_YscX"/>
    <property type="match status" value="1"/>
</dbReference>
<dbReference type="EMBL" id="CP021111">
    <property type="protein sequence ID" value="ARP93554.1"/>
    <property type="molecule type" value="Genomic_DNA"/>
</dbReference>
<dbReference type="RefSeq" id="WP_086077336.1">
    <property type="nucleotide sequence ID" value="NZ_CP021111.1"/>
</dbReference>
<dbReference type="InterPro" id="IPR012672">
    <property type="entry name" value="T3SS_YscX"/>
</dbReference>
<sequence length="135" mass="14642">MSDLRISGLTFDRGIEDIVYAGKDTGANQLPDRQDLPPAADGMKAQLSQLLEKPNTDRFLDEMLKPAIGNRDLLIPANFSQALSGALHALSNAAEQAQQSGDESGKALNRAVRLLKEETGLRDLVAMYRSALYQG</sequence>
<keyword evidence="2" id="KW-1185">Reference proteome</keyword>
<dbReference type="STRING" id="463040.CAL15_03650"/>
<accession>A0A1W6Z9N1</accession>
<protein>
    <recommendedName>
        <fullName evidence="3">Type III secretion protein</fullName>
    </recommendedName>
</protein>